<evidence type="ECO:0000313" key="1">
    <source>
        <dbReference type="EMBL" id="KNC31547.1"/>
    </source>
</evidence>
<name>A0A0L0CH69_LUCCU</name>
<reference evidence="1 2" key="1">
    <citation type="journal article" date="2015" name="Nat. Commun.">
        <title>Lucilia cuprina genome unlocks parasitic fly biology to underpin future interventions.</title>
        <authorList>
            <person name="Anstead C.A."/>
            <person name="Korhonen P.K."/>
            <person name="Young N.D."/>
            <person name="Hall R.S."/>
            <person name="Jex A.R."/>
            <person name="Murali S.C."/>
            <person name="Hughes D.S."/>
            <person name="Lee S.F."/>
            <person name="Perry T."/>
            <person name="Stroehlein A.J."/>
            <person name="Ansell B.R."/>
            <person name="Breugelmans B."/>
            <person name="Hofmann A."/>
            <person name="Qu J."/>
            <person name="Dugan S."/>
            <person name="Lee S.L."/>
            <person name="Chao H."/>
            <person name="Dinh H."/>
            <person name="Han Y."/>
            <person name="Doddapaneni H.V."/>
            <person name="Worley K.C."/>
            <person name="Muzny D.M."/>
            <person name="Ioannidis P."/>
            <person name="Waterhouse R.M."/>
            <person name="Zdobnov E.M."/>
            <person name="James P.J."/>
            <person name="Bagnall N.H."/>
            <person name="Kotze A.C."/>
            <person name="Gibbs R.A."/>
            <person name="Richards S."/>
            <person name="Batterham P."/>
            <person name="Gasser R.B."/>
        </authorList>
    </citation>
    <scope>NUCLEOTIDE SEQUENCE [LARGE SCALE GENOMIC DNA]</scope>
    <source>
        <strain evidence="1 2">LS</strain>
        <tissue evidence="1">Full body</tissue>
    </source>
</reference>
<gene>
    <name evidence="1" type="ORF">FF38_12810</name>
</gene>
<evidence type="ECO:0000313" key="2">
    <source>
        <dbReference type="Proteomes" id="UP000037069"/>
    </source>
</evidence>
<organism evidence="1 2">
    <name type="scientific">Lucilia cuprina</name>
    <name type="common">Green bottle fly</name>
    <name type="synonym">Australian sheep blowfly</name>
    <dbReference type="NCBI Taxonomy" id="7375"/>
    <lineage>
        <taxon>Eukaryota</taxon>
        <taxon>Metazoa</taxon>
        <taxon>Ecdysozoa</taxon>
        <taxon>Arthropoda</taxon>
        <taxon>Hexapoda</taxon>
        <taxon>Insecta</taxon>
        <taxon>Pterygota</taxon>
        <taxon>Neoptera</taxon>
        <taxon>Endopterygota</taxon>
        <taxon>Diptera</taxon>
        <taxon>Brachycera</taxon>
        <taxon>Muscomorpha</taxon>
        <taxon>Oestroidea</taxon>
        <taxon>Calliphoridae</taxon>
        <taxon>Luciliinae</taxon>
        <taxon>Lucilia</taxon>
    </lineage>
</organism>
<sequence length="94" mass="10507">MGGAAPLLEQLVAESAYLKDFVIEVKTEDLDYFQNSGLMSKVQKAPAIIAGIFPNLNLNLNYYRSSLLNDFLITIRSGSKTIAYVYFKGPYLIH</sequence>
<accession>A0A0L0CH69</accession>
<keyword evidence="2" id="KW-1185">Reference proteome</keyword>
<dbReference type="Proteomes" id="UP000037069">
    <property type="component" value="Unassembled WGS sequence"/>
</dbReference>
<dbReference type="EMBL" id="JRES01000409">
    <property type="protein sequence ID" value="KNC31547.1"/>
    <property type="molecule type" value="Genomic_DNA"/>
</dbReference>
<proteinExistence type="predicted"/>
<comment type="caution">
    <text evidence="1">The sequence shown here is derived from an EMBL/GenBank/DDBJ whole genome shotgun (WGS) entry which is preliminary data.</text>
</comment>
<dbReference type="AlphaFoldDB" id="A0A0L0CH69"/>
<protein>
    <submittedName>
        <fullName evidence="1">Uncharacterized protein</fullName>
    </submittedName>
</protein>